<dbReference type="Gene3D" id="3.40.50.1820">
    <property type="entry name" value="alpha/beta hydrolase"/>
    <property type="match status" value="1"/>
</dbReference>
<evidence type="ECO:0000259" key="1">
    <source>
        <dbReference type="Pfam" id="PF00561"/>
    </source>
</evidence>
<dbReference type="AlphaFoldDB" id="A0A424WK32"/>
<evidence type="ECO:0000313" key="2">
    <source>
        <dbReference type="EMBL" id="RPJ93626.1"/>
    </source>
</evidence>
<protein>
    <submittedName>
        <fullName evidence="2">Alpha/beta fold hydrolase</fullName>
    </submittedName>
</protein>
<dbReference type="RefSeq" id="WP_118931577.1">
    <property type="nucleotide sequence ID" value="NZ_CP061008.1"/>
</dbReference>
<dbReference type="EMBL" id="QVXO01000002">
    <property type="protein sequence ID" value="RPJ93626.1"/>
    <property type="molecule type" value="Genomic_DNA"/>
</dbReference>
<feature type="domain" description="AB hydrolase-1" evidence="1">
    <location>
        <begin position="13"/>
        <end position="241"/>
    </location>
</feature>
<dbReference type="InterPro" id="IPR029058">
    <property type="entry name" value="AB_hydrolase_fold"/>
</dbReference>
<dbReference type="GO" id="GO:0016787">
    <property type="term" value="F:hydrolase activity"/>
    <property type="evidence" value="ECO:0007669"/>
    <property type="project" value="UniProtKB-KW"/>
</dbReference>
<keyword evidence="2" id="KW-0378">Hydrolase</keyword>
<dbReference type="Pfam" id="PF00561">
    <property type="entry name" value="Abhydrolase_1"/>
    <property type="match status" value="1"/>
</dbReference>
<proteinExistence type="predicted"/>
<dbReference type="InterPro" id="IPR050266">
    <property type="entry name" value="AB_hydrolase_sf"/>
</dbReference>
<sequence>MSAHVRRSGRGAPLVLLHGVGLDHTLWDDLAPLLEPHFEVLRYDMLGHGRAPAVADGVTVQDYVAQLDAELDRAGWQSANLLGYSMGGLIAGAYAAARPRRVTRLALLSTVFRRSADETRAVLARLEAAATQDPAAAAQVSLQRWFTPAFQARRPERVAGIGQRLLDNDRASFLAAYRVFAQGDPILAQAAPDIACPALVLTGELDVGSTPRMTRELAKALPHARAQVVPDQRHMLPVEEPAIVAAALHEFFLPAAGAPSAA</sequence>
<organism evidence="2 3">
    <name type="scientific">Alcaligenes xylosoxydans xylosoxydans</name>
    <name type="common">Achromobacter xylosoxidans</name>
    <dbReference type="NCBI Taxonomy" id="85698"/>
    <lineage>
        <taxon>Bacteria</taxon>
        <taxon>Pseudomonadati</taxon>
        <taxon>Pseudomonadota</taxon>
        <taxon>Betaproteobacteria</taxon>
        <taxon>Burkholderiales</taxon>
        <taxon>Alcaligenaceae</taxon>
        <taxon>Achromobacter</taxon>
    </lineage>
</organism>
<name>A0A424WK32_ALCXX</name>
<dbReference type="PANTHER" id="PTHR43798">
    <property type="entry name" value="MONOACYLGLYCEROL LIPASE"/>
    <property type="match status" value="1"/>
</dbReference>
<gene>
    <name evidence="2" type="ORF">DY367_02390</name>
</gene>
<dbReference type="OrthoDB" id="5521505at2"/>
<dbReference type="PRINTS" id="PR00111">
    <property type="entry name" value="ABHYDROLASE"/>
</dbReference>
<comment type="caution">
    <text evidence="2">The sequence shown here is derived from an EMBL/GenBank/DDBJ whole genome shotgun (WGS) entry which is preliminary data.</text>
</comment>
<accession>A0A424WK32</accession>
<reference evidence="2 3" key="1">
    <citation type="submission" date="2018-08" db="EMBL/GenBank/DDBJ databases">
        <title>Achromobacter xylosoxidans Genome sequencing and assembly.</title>
        <authorList>
            <person name="Wang R."/>
            <person name="Rensing C."/>
            <person name="Li Y."/>
        </authorList>
    </citation>
    <scope>NUCLEOTIDE SEQUENCE [LARGE SCALE GENOMIC DNA]</scope>
    <source>
        <strain evidence="2 3">GD003A</strain>
    </source>
</reference>
<evidence type="ECO:0000313" key="3">
    <source>
        <dbReference type="Proteomes" id="UP000285324"/>
    </source>
</evidence>
<dbReference type="SUPFAM" id="SSF53474">
    <property type="entry name" value="alpha/beta-Hydrolases"/>
    <property type="match status" value="1"/>
</dbReference>
<dbReference type="InterPro" id="IPR000073">
    <property type="entry name" value="AB_hydrolase_1"/>
</dbReference>
<dbReference type="Proteomes" id="UP000285324">
    <property type="component" value="Unassembled WGS sequence"/>
</dbReference>